<feature type="domain" description="C-type lectin" evidence="1">
    <location>
        <begin position="1"/>
        <end position="98"/>
    </location>
</feature>
<dbReference type="Pfam" id="PF00059">
    <property type="entry name" value="Lectin_C"/>
    <property type="match status" value="1"/>
</dbReference>
<dbReference type="PROSITE" id="PS50041">
    <property type="entry name" value="C_TYPE_LECTIN_2"/>
    <property type="match status" value="1"/>
</dbReference>
<name>A0A183E7M8_9BILA</name>
<proteinExistence type="predicted"/>
<dbReference type="SUPFAM" id="SSF56436">
    <property type="entry name" value="C-type lectin-like"/>
    <property type="match status" value="1"/>
</dbReference>
<keyword evidence="3" id="KW-1185">Reference proteome</keyword>
<evidence type="ECO:0000313" key="2">
    <source>
        <dbReference type="EMBL" id="VDN28911.1"/>
    </source>
</evidence>
<reference evidence="2 3" key="2">
    <citation type="submission" date="2018-11" db="EMBL/GenBank/DDBJ databases">
        <authorList>
            <consortium name="Pathogen Informatics"/>
        </authorList>
    </citation>
    <scope>NUCLEOTIDE SEQUENCE [LARGE SCALE GENOMIC DNA]</scope>
</reference>
<dbReference type="InterPro" id="IPR001304">
    <property type="entry name" value="C-type_lectin-like"/>
</dbReference>
<gene>
    <name evidence="2" type="ORF">GPUH_LOCUS16969</name>
</gene>
<dbReference type="InterPro" id="IPR016187">
    <property type="entry name" value="CTDL_fold"/>
</dbReference>
<dbReference type="AlphaFoldDB" id="A0A183E7M8"/>
<sequence length="114" mass="13082">MRAYQKCVAWNATIAAPEDALQDAFIRRVYGNDNPYWIGVRKIVDRWMKPVQSKQFGYTLVNYTNWGSSQPDGCCWYDVTCVVVNYGNTLGKWDDQDCYSYVRSAGAVCQKQSL</sequence>
<dbReference type="EMBL" id="UYRT01084489">
    <property type="protein sequence ID" value="VDN28911.1"/>
    <property type="molecule type" value="Genomic_DNA"/>
</dbReference>
<dbReference type="CDD" id="cd00037">
    <property type="entry name" value="CLECT"/>
    <property type="match status" value="1"/>
</dbReference>
<organism evidence="4">
    <name type="scientific">Gongylonema pulchrum</name>
    <dbReference type="NCBI Taxonomy" id="637853"/>
    <lineage>
        <taxon>Eukaryota</taxon>
        <taxon>Metazoa</taxon>
        <taxon>Ecdysozoa</taxon>
        <taxon>Nematoda</taxon>
        <taxon>Chromadorea</taxon>
        <taxon>Rhabditida</taxon>
        <taxon>Spirurina</taxon>
        <taxon>Spiruromorpha</taxon>
        <taxon>Spiruroidea</taxon>
        <taxon>Gongylonematidae</taxon>
        <taxon>Gongylonema</taxon>
    </lineage>
</organism>
<dbReference type="OrthoDB" id="5861056at2759"/>
<reference evidence="4" key="1">
    <citation type="submission" date="2016-06" db="UniProtKB">
        <authorList>
            <consortium name="WormBaseParasite"/>
        </authorList>
    </citation>
    <scope>IDENTIFICATION</scope>
</reference>
<dbReference type="InterPro" id="IPR016186">
    <property type="entry name" value="C-type_lectin-like/link_sf"/>
</dbReference>
<evidence type="ECO:0000313" key="3">
    <source>
        <dbReference type="Proteomes" id="UP000271098"/>
    </source>
</evidence>
<dbReference type="WBParaSite" id="GPUH_0001699101-mRNA-1">
    <property type="protein sequence ID" value="GPUH_0001699101-mRNA-1"/>
    <property type="gene ID" value="GPUH_0001699101"/>
</dbReference>
<dbReference type="Proteomes" id="UP000271098">
    <property type="component" value="Unassembled WGS sequence"/>
</dbReference>
<evidence type="ECO:0000259" key="1">
    <source>
        <dbReference type="PROSITE" id="PS50041"/>
    </source>
</evidence>
<accession>A0A183E7M8</accession>
<dbReference type="Gene3D" id="3.10.100.10">
    <property type="entry name" value="Mannose-Binding Protein A, subunit A"/>
    <property type="match status" value="1"/>
</dbReference>
<evidence type="ECO:0000313" key="4">
    <source>
        <dbReference type="WBParaSite" id="GPUH_0001699101-mRNA-1"/>
    </source>
</evidence>
<protein>
    <submittedName>
        <fullName evidence="4">C-type lectin domain-containing protein</fullName>
    </submittedName>
</protein>